<keyword evidence="3" id="KW-1185">Reference proteome</keyword>
<proteinExistence type="predicted"/>
<name>A0ABN9V3L6_9DINO</name>
<evidence type="ECO:0008006" key="4">
    <source>
        <dbReference type="Google" id="ProtNLM"/>
    </source>
</evidence>
<reference evidence="2" key="1">
    <citation type="submission" date="2023-10" db="EMBL/GenBank/DDBJ databases">
        <authorList>
            <person name="Chen Y."/>
            <person name="Shah S."/>
            <person name="Dougan E. K."/>
            <person name="Thang M."/>
            <person name="Chan C."/>
        </authorList>
    </citation>
    <scope>NUCLEOTIDE SEQUENCE [LARGE SCALE GENOMIC DNA]</scope>
</reference>
<feature type="compositionally biased region" description="Low complexity" evidence="1">
    <location>
        <begin position="115"/>
        <end position="129"/>
    </location>
</feature>
<evidence type="ECO:0000313" key="2">
    <source>
        <dbReference type="EMBL" id="CAK0867389.1"/>
    </source>
</evidence>
<sequence length="168" mass="16720">MGGAASIVFPCVAALKANAGSPTEQGKIQGAVSCLQSCCRGVGPLVYGPLLAWLVGPHAPGGRPRPQLLWGLSVLLLLPALAAAVALQGLVDDDAGHHAQPVIRRTVSLFRRGLSSRSLGSGGASPSRARAAERCAEGAGDPEAPAAPPKPPLPGVRPRPAGGSPAAA</sequence>
<evidence type="ECO:0000313" key="3">
    <source>
        <dbReference type="Proteomes" id="UP001189429"/>
    </source>
</evidence>
<feature type="region of interest" description="Disordered" evidence="1">
    <location>
        <begin position="115"/>
        <end position="168"/>
    </location>
</feature>
<organism evidence="2 3">
    <name type="scientific">Prorocentrum cordatum</name>
    <dbReference type="NCBI Taxonomy" id="2364126"/>
    <lineage>
        <taxon>Eukaryota</taxon>
        <taxon>Sar</taxon>
        <taxon>Alveolata</taxon>
        <taxon>Dinophyceae</taxon>
        <taxon>Prorocentrales</taxon>
        <taxon>Prorocentraceae</taxon>
        <taxon>Prorocentrum</taxon>
    </lineage>
</organism>
<dbReference type="SUPFAM" id="SSF103473">
    <property type="entry name" value="MFS general substrate transporter"/>
    <property type="match status" value="1"/>
</dbReference>
<dbReference type="Proteomes" id="UP001189429">
    <property type="component" value="Unassembled WGS sequence"/>
</dbReference>
<dbReference type="InterPro" id="IPR036259">
    <property type="entry name" value="MFS_trans_sf"/>
</dbReference>
<protein>
    <recommendedName>
        <fullName evidence="4">Solute carrier family 40 protein</fullName>
    </recommendedName>
</protein>
<evidence type="ECO:0000256" key="1">
    <source>
        <dbReference type="SAM" id="MobiDB-lite"/>
    </source>
</evidence>
<gene>
    <name evidence="2" type="ORF">PCOR1329_LOCUS54339</name>
</gene>
<dbReference type="EMBL" id="CAUYUJ010016638">
    <property type="protein sequence ID" value="CAK0867389.1"/>
    <property type="molecule type" value="Genomic_DNA"/>
</dbReference>
<dbReference type="Gene3D" id="1.20.1250.20">
    <property type="entry name" value="MFS general substrate transporter like domains"/>
    <property type="match status" value="1"/>
</dbReference>
<comment type="caution">
    <text evidence="2">The sequence shown here is derived from an EMBL/GenBank/DDBJ whole genome shotgun (WGS) entry which is preliminary data.</text>
</comment>
<accession>A0ABN9V3L6</accession>
<feature type="compositionally biased region" description="Pro residues" evidence="1">
    <location>
        <begin position="145"/>
        <end position="157"/>
    </location>
</feature>
<feature type="compositionally biased region" description="Low complexity" evidence="1">
    <location>
        <begin position="158"/>
        <end position="168"/>
    </location>
</feature>